<reference evidence="2 3" key="1">
    <citation type="submission" date="2019-12" db="EMBL/GenBank/DDBJ databases">
        <title>Strain KN286 was isolated from seawater, which was collected from Caroline Seamount in the tropical western Pacific.</title>
        <authorList>
            <person name="Wang Q."/>
        </authorList>
    </citation>
    <scope>NUCLEOTIDE SEQUENCE [LARGE SCALE GENOMIC DNA]</scope>
    <source>
        <strain evidence="2 3">KN286</strain>
    </source>
</reference>
<dbReference type="PROSITE" id="PS51257">
    <property type="entry name" value="PROKAR_LIPOPROTEIN"/>
    <property type="match status" value="1"/>
</dbReference>
<feature type="signal peptide" evidence="1">
    <location>
        <begin position="1"/>
        <end position="18"/>
    </location>
</feature>
<organism evidence="2 3">
    <name type="scientific">Oceanomicrobium pacificus</name>
    <dbReference type="NCBI Taxonomy" id="2692916"/>
    <lineage>
        <taxon>Bacteria</taxon>
        <taxon>Pseudomonadati</taxon>
        <taxon>Pseudomonadota</taxon>
        <taxon>Alphaproteobacteria</taxon>
        <taxon>Rhodobacterales</taxon>
        <taxon>Paracoccaceae</taxon>
        <taxon>Oceanomicrobium</taxon>
    </lineage>
</organism>
<proteinExistence type="predicted"/>
<accession>A0A6B0TTN1</accession>
<comment type="caution">
    <text evidence="2">The sequence shown here is derived from an EMBL/GenBank/DDBJ whole genome shotgun (WGS) entry which is preliminary data.</text>
</comment>
<sequence>MRQFLAAAILAATGTACLADTVRILDASAKRQGAGWTISVTLEHADTGWDHYADAWRVEAPDGTGLGQRKLLHPHVDEQPFTRSLIGVMVPDGADHLIIRARDTVHGWAEESFRLTLPD</sequence>
<evidence type="ECO:0000256" key="1">
    <source>
        <dbReference type="SAM" id="SignalP"/>
    </source>
</evidence>
<gene>
    <name evidence="2" type="ORF">GSH16_03965</name>
</gene>
<dbReference type="RefSeq" id="WP_160852126.1">
    <property type="nucleotide sequence ID" value="NZ_WUWG01000001.1"/>
</dbReference>
<dbReference type="AlphaFoldDB" id="A0A6B0TTN1"/>
<evidence type="ECO:0000313" key="3">
    <source>
        <dbReference type="Proteomes" id="UP000436016"/>
    </source>
</evidence>
<dbReference type="EMBL" id="WUWG01000001">
    <property type="protein sequence ID" value="MXU64592.1"/>
    <property type="molecule type" value="Genomic_DNA"/>
</dbReference>
<name>A0A6B0TTN1_9RHOB</name>
<evidence type="ECO:0000313" key="2">
    <source>
        <dbReference type="EMBL" id="MXU64592.1"/>
    </source>
</evidence>
<protein>
    <submittedName>
        <fullName evidence="2">Uncharacterized protein</fullName>
    </submittedName>
</protein>
<keyword evidence="3" id="KW-1185">Reference proteome</keyword>
<keyword evidence="1" id="KW-0732">Signal</keyword>
<dbReference type="Proteomes" id="UP000436016">
    <property type="component" value="Unassembled WGS sequence"/>
</dbReference>
<feature type="chain" id="PRO_5025376611" evidence="1">
    <location>
        <begin position="19"/>
        <end position="119"/>
    </location>
</feature>